<comment type="caution">
    <text evidence="2">The sequence shown here is derived from an EMBL/GenBank/DDBJ whole genome shotgun (WGS) entry which is preliminary data.</text>
</comment>
<evidence type="ECO:0000313" key="3">
    <source>
        <dbReference type="Proteomes" id="UP000784294"/>
    </source>
</evidence>
<reference evidence="2" key="1">
    <citation type="submission" date="2018-11" db="EMBL/GenBank/DDBJ databases">
        <authorList>
            <consortium name="Pathogen Informatics"/>
        </authorList>
    </citation>
    <scope>NUCLEOTIDE SEQUENCE</scope>
</reference>
<protein>
    <submittedName>
        <fullName evidence="2">Uncharacterized protein</fullName>
    </submittedName>
</protein>
<dbReference type="EMBL" id="CAAALY010055215">
    <property type="protein sequence ID" value="VEL22207.1"/>
    <property type="molecule type" value="Genomic_DNA"/>
</dbReference>
<name>A0A3S5FE02_9PLAT</name>
<accession>A0A3S5FE02</accession>
<organism evidence="2 3">
    <name type="scientific">Protopolystoma xenopodis</name>
    <dbReference type="NCBI Taxonomy" id="117903"/>
    <lineage>
        <taxon>Eukaryota</taxon>
        <taxon>Metazoa</taxon>
        <taxon>Spiralia</taxon>
        <taxon>Lophotrochozoa</taxon>
        <taxon>Platyhelminthes</taxon>
        <taxon>Monogenea</taxon>
        <taxon>Polyopisthocotylea</taxon>
        <taxon>Polystomatidea</taxon>
        <taxon>Polystomatidae</taxon>
        <taxon>Protopolystoma</taxon>
    </lineage>
</organism>
<evidence type="ECO:0000313" key="2">
    <source>
        <dbReference type="EMBL" id="VEL22207.1"/>
    </source>
</evidence>
<feature type="region of interest" description="Disordered" evidence="1">
    <location>
        <begin position="36"/>
        <end position="65"/>
    </location>
</feature>
<feature type="compositionally biased region" description="Basic residues" evidence="1">
    <location>
        <begin position="48"/>
        <end position="60"/>
    </location>
</feature>
<gene>
    <name evidence="2" type="ORF">PXEA_LOCUS15647</name>
</gene>
<sequence>MSESGSVDCPSATVAGVTSLLQGLVDGLSNGVAGGMESPLLPSYPAHQHQHHHQHQHQHQHQLFQPQTHVPLSVSPRHAATDGLGQLVRPRRSVGLQHPIVCPEPEYSQVGGHSNETVFDGFAPARGLGYGTFGDGRAKPLVRGVGNEENVKLLALSSLAASLAGGLPFVLQTTGELFWSDFKLHVMTTHPIAPCRPVCSDFLLSIFLLSLLTFRVEVLGEEIRIAGQEESAATLSLEMEVSSTIMKQEIPPKHNFSSSIVFSIDKSTRAL</sequence>
<proteinExistence type="predicted"/>
<evidence type="ECO:0000256" key="1">
    <source>
        <dbReference type="SAM" id="MobiDB-lite"/>
    </source>
</evidence>
<dbReference type="AlphaFoldDB" id="A0A3S5FE02"/>
<dbReference type="Proteomes" id="UP000784294">
    <property type="component" value="Unassembled WGS sequence"/>
</dbReference>
<keyword evidence="3" id="KW-1185">Reference proteome</keyword>